<dbReference type="Pfam" id="PF00171">
    <property type="entry name" value="Aldedh"/>
    <property type="match status" value="1"/>
</dbReference>
<evidence type="ECO:0000256" key="4">
    <source>
        <dbReference type="RuleBase" id="RU003345"/>
    </source>
</evidence>
<dbReference type="FunFam" id="3.40.309.10:FF:000009">
    <property type="entry name" value="Aldehyde dehydrogenase A"/>
    <property type="match status" value="1"/>
</dbReference>
<dbReference type="Gene3D" id="3.40.605.10">
    <property type="entry name" value="Aldehyde Dehydrogenase, Chain A, domain 1"/>
    <property type="match status" value="1"/>
</dbReference>
<feature type="domain" description="Aldehyde dehydrogenase" evidence="5">
    <location>
        <begin position="17"/>
        <end position="469"/>
    </location>
</feature>
<evidence type="ECO:0000256" key="3">
    <source>
        <dbReference type="PROSITE-ProRule" id="PRU10007"/>
    </source>
</evidence>
<dbReference type="Gene3D" id="3.40.309.10">
    <property type="entry name" value="Aldehyde Dehydrogenase, Chain A, domain 2"/>
    <property type="match status" value="1"/>
</dbReference>
<dbReference type="InterPro" id="IPR015590">
    <property type="entry name" value="Aldehyde_DH_dom"/>
</dbReference>
<evidence type="ECO:0000313" key="7">
    <source>
        <dbReference type="Proteomes" id="UP000528457"/>
    </source>
</evidence>
<evidence type="ECO:0000256" key="1">
    <source>
        <dbReference type="ARBA" id="ARBA00009986"/>
    </source>
</evidence>
<dbReference type="InterPro" id="IPR016162">
    <property type="entry name" value="Ald_DH_N"/>
</dbReference>
<comment type="similarity">
    <text evidence="1 4">Belongs to the aldehyde dehydrogenase family.</text>
</comment>
<evidence type="ECO:0000313" key="6">
    <source>
        <dbReference type="EMBL" id="MBB6522097.1"/>
    </source>
</evidence>
<dbReference type="InterPro" id="IPR016160">
    <property type="entry name" value="Ald_DH_CS_CYS"/>
</dbReference>
<feature type="active site" evidence="3">
    <location>
        <position position="246"/>
    </location>
</feature>
<dbReference type="SUPFAM" id="SSF53720">
    <property type="entry name" value="ALDH-like"/>
    <property type="match status" value="1"/>
</dbReference>
<proteinExistence type="inferred from homology"/>
<protein>
    <submittedName>
        <fullName evidence="6">Acyl-CoA reductase-like NAD-dependent aldehyde dehydrogenase</fullName>
    </submittedName>
</protein>
<dbReference type="InterPro" id="IPR016163">
    <property type="entry name" value="Ald_DH_C"/>
</dbReference>
<evidence type="ECO:0000259" key="5">
    <source>
        <dbReference type="Pfam" id="PF00171"/>
    </source>
</evidence>
<gene>
    <name evidence="6" type="ORF">HNR48_002382</name>
</gene>
<dbReference type="PANTHER" id="PTHR11699">
    <property type="entry name" value="ALDEHYDE DEHYDROGENASE-RELATED"/>
    <property type="match status" value="1"/>
</dbReference>
<name>A0A7X0JTY6_9GAMM</name>
<dbReference type="GO" id="GO:0016620">
    <property type="term" value="F:oxidoreductase activity, acting on the aldehyde or oxo group of donors, NAD or NADP as acceptor"/>
    <property type="evidence" value="ECO:0007669"/>
    <property type="project" value="InterPro"/>
</dbReference>
<dbReference type="InParanoid" id="A0A7X0JTY6"/>
<evidence type="ECO:0000256" key="2">
    <source>
        <dbReference type="ARBA" id="ARBA00023002"/>
    </source>
</evidence>
<dbReference type="PROSITE" id="PS00687">
    <property type="entry name" value="ALDEHYDE_DEHYDR_GLU"/>
    <property type="match status" value="1"/>
</dbReference>
<dbReference type="InterPro" id="IPR016161">
    <property type="entry name" value="Ald_DH/histidinol_DH"/>
</dbReference>
<sequence>MSDYSLIINGEKVAGAGSFDVINPATETVLAKAPDTSVEQLDQAVAAAKAAFPAWAATDNETRKQACLQLADLLEANIDDLAQLITQEQGRPLQAFGGQGAYFEVGGAAVWCRSNAELELPVEVLQDDDEVRAEVHRKPLGVVGSITPWNWPLLIAIWHVIPAIRAGNTVVIKPSSYTPLSTIKFVELAQSVLPAGVLNVVTGEGEIGSAMSTHPDISKIVFTGSSATGRKIMQSASVNLKRLTLELGGNDAGIILPDVDVKTMAPRIFASAFTNSGQTCAALKRLYVHESIHDELASELVAIAKSAKLGNGLEEGMDYGPVNNRDQLDKVISLAEDAKAQGAEFLVGGENHEGPGYFYPLTVVTNVKDGMRLVDEEPFGPILPIVKYSDIEEVIKLANDNENGLGGSVWSSDIEKATELAMRLESGTAWINNHAAIQPNVPFGGVKQSGFGVEFSTHGLEEYTSIQSVIINKG</sequence>
<dbReference type="PROSITE" id="PS00070">
    <property type="entry name" value="ALDEHYDE_DEHYDR_CYS"/>
    <property type="match status" value="1"/>
</dbReference>
<accession>A0A7X0JTY6</accession>
<keyword evidence="7" id="KW-1185">Reference proteome</keyword>
<reference evidence="6 7" key="1">
    <citation type="submission" date="2020-08" db="EMBL/GenBank/DDBJ databases">
        <title>Genomic Encyclopedia of Type Strains, Phase IV (KMG-IV): sequencing the most valuable type-strain genomes for metagenomic binning, comparative biology and taxonomic classification.</title>
        <authorList>
            <person name="Goeker M."/>
        </authorList>
    </citation>
    <scope>NUCLEOTIDE SEQUENCE [LARGE SCALE GENOMIC DNA]</scope>
    <source>
        <strain evidence="6 7">DSM 22368</strain>
    </source>
</reference>
<dbReference type="AlphaFoldDB" id="A0A7X0JTY6"/>
<dbReference type="InterPro" id="IPR029510">
    <property type="entry name" value="Ald_DH_CS_GLU"/>
</dbReference>
<comment type="caution">
    <text evidence="6">The sequence shown here is derived from an EMBL/GenBank/DDBJ whole genome shotgun (WGS) entry which is preliminary data.</text>
</comment>
<dbReference type="InterPro" id="IPR044086">
    <property type="entry name" value="LUC3-like"/>
</dbReference>
<dbReference type="Proteomes" id="UP000528457">
    <property type="component" value="Unassembled WGS sequence"/>
</dbReference>
<dbReference type="RefSeq" id="WP_166846767.1">
    <property type="nucleotide sequence ID" value="NZ_JAAONY010000002.1"/>
</dbReference>
<dbReference type="CDD" id="cd07106">
    <property type="entry name" value="ALDH_AldA-AAD23400"/>
    <property type="match status" value="1"/>
</dbReference>
<organism evidence="6 7">
    <name type="scientific">Pseudoteredinibacter isoporae</name>
    <dbReference type="NCBI Taxonomy" id="570281"/>
    <lineage>
        <taxon>Bacteria</taxon>
        <taxon>Pseudomonadati</taxon>
        <taxon>Pseudomonadota</taxon>
        <taxon>Gammaproteobacteria</taxon>
        <taxon>Cellvibrionales</taxon>
        <taxon>Cellvibrionaceae</taxon>
        <taxon>Pseudoteredinibacter</taxon>
    </lineage>
</organism>
<keyword evidence="2 4" id="KW-0560">Oxidoreductase</keyword>
<dbReference type="FunFam" id="3.40.605.10:FF:000007">
    <property type="entry name" value="NAD/NADP-dependent betaine aldehyde dehydrogenase"/>
    <property type="match status" value="1"/>
</dbReference>
<dbReference type="EMBL" id="JACHHT010000002">
    <property type="protein sequence ID" value="MBB6522097.1"/>
    <property type="molecule type" value="Genomic_DNA"/>
</dbReference>